<comment type="caution">
    <text evidence="1">The sequence shown here is derived from an EMBL/GenBank/DDBJ whole genome shotgun (WGS) entry which is preliminary data.</text>
</comment>
<sequence length="234" mass="26618">MCPLGDSKLLKSVSLPSTKNMKRNGTLIRTPQNLLTYRIPYLPKKDRGSFKRNFNIYLIKELYCSKSFLKNVKDLQPKQQSNKDDSRPSFGPILALGQIESEAPMPTTTSMVDASINVESEEHREDIESKKVESMPSFNLRLGLSQPDNQSPVPVSTFVADPNTAREKDYHNEDDDYGVPLRFFLRDTTQVNHDLNIKKWPENMSKVGEKPTPPKGEVKKTTIKIKKIYCAAEQ</sequence>
<reference evidence="1" key="1">
    <citation type="submission" date="2022-04" db="EMBL/GenBank/DDBJ databases">
        <title>Carnegiea gigantea Genome sequencing and assembly v2.</title>
        <authorList>
            <person name="Copetti D."/>
            <person name="Sanderson M.J."/>
            <person name="Burquez A."/>
            <person name="Wojciechowski M.F."/>
        </authorList>
    </citation>
    <scope>NUCLEOTIDE SEQUENCE</scope>
    <source>
        <strain evidence="1">SGP5-SGP5p</strain>
        <tissue evidence="1">Aerial part</tissue>
    </source>
</reference>
<dbReference type="Proteomes" id="UP001153076">
    <property type="component" value="Unassembled WGS sequence"/>
</dbReference>
<proteinExistence type="predicted"/>
<keyword evidence="2" id="KW-1185">Reference proteome</keyword>
<protein>
    <submittedName>
        <fullName evidence="1">Uncharacterized protein</fullName>
    </submittedName>
</protein>
<evidence type="ECO:0000313" key="2">
    <source>
        <dbReference type="Proteomes" id="UP001153076"/>
    </source>
</evidence>
<accession>A0A9Q1GP97</accession>
<evidence type="ECO:0000313" key="1">
    <source>
        <dbReference type="EMBL" id="KAJ8424376.1"/>
    </source>
</evidence>
<dbReference type="EMBL" id="JAKOGI010001698">
    <property type="protein sequence ID" value="KAJ8424376.1"/>
    <property type="molecule type" value="Genomic_DNA"/>
</dbReference>
<dbReference type="AlphaFoldDB" id="A0A9Q1GP97"/>
<organism evidence="1 2">
    <name type="scientific">Carnegiea gigantea</name>
    <dbReference type="NCBI Taxonomy" id="171969"/>
    <lineage>
        <taxon>Eukaryota</taxon>
        <taxon>Viridiplantae</taxon>
        <taxon>Streptophyta</taxon>
        <taxon>Embryophyta</taxon>
        <taxon>Tracheophyta</taxon>
        <taxon>Spermatophyta</taxon>
        <taxon>Magnoliopsida</taxon>
        <taxon>eudicotyledons</taxon>
        <taxon>Gunneridae</taxon>
        <taxon>Pentapetalae</taxon>
        <taxon>Caryophyllales</taxon>
        <taxon>Cactineae</taxon>
        <taxon>Cactaceae</taxon>
        <taxon>Cactoideae</taxon>
        <taxon>Echinocereeae</taxon>
        <taxon>Carnegiea</taxon>
    </lineage>
</organism>
<gene>
    <name evidence="1" type="ORF">Cgig2_033993</name>
</gene>
<name>A0A9Q1GP97_9CARY</name>